<dbReference type="Proteomes" id="UP000196531">
    <property type="component" value="Unassembled WGS sequence"/>
</dbReference>
<evidence type="ECO:0000313" key="1">
    <source>
        <dbReference type="EMBL" id="OUR99893.1"/>
    </source>
</evidence>
<organism evidence="1 2">
    <name type="scientific">Halobacteriovorax marinus</name>
    <dbReference type="NCBI Taxonomy" id="97084"/>
    <lineage>
        <taxon>Bacteria</taxon>
        <taxon>Pseudomonadati</taxon>
        <taxon>Bdellovibrionota</taxon>
        <taxon>Bacteriovoracia</taxon>
        <taxon>Bacteriovoracales</taxon>
        <taxon>Halobacteriovoraceae</taxon>
        <taxon>Halobacteriovorax</taxon>
    </lineage>
</organism>
<evidence type="ECO:0000313" key="2">
    <source>
        <dbReference type="Proteomes" id="UP000196531"/>
    </source>
</evidence>
<reference evidence="2" key="1">
    <citation type="journal article" date="2017" name="Proc. Natl. Acad. Sci. U.S.A.">
        <title>Simulation of Deepwater Horizon oil plume reveals substrate specialization within a complex community of hydrocarbon-degraders.</title>
        <authorList>
            <person name="Hu P."/>
            <person name="Dubinsky E.A."/>
            <person name="Probst A.J."/>
            <person name="Wang J."/>
            <person name="Sieber C.M.K."/>
            <person name="Tom L.M."/>
            <person name="Gardinali P."/>
            <person name="Banfield J.F."/>
            <person name="Atlas R.M."/>
            <person name="Andersen G.L."/>
        </authorList>
    </citation>
    <scope>NUCLEOTIDE SEQUENCE [LARGE SCALE GENOMIC DNA]</scope>
</reference>
<comment type="caution">
    <text evidence="1">The sequence shown here is derived from an EMBL/GenBank/DDBJ whole genome shotgun (WGS) entry which is preliminary data.</text>
</comment>
<accession>A0A1Y5FCP5</accession>
<sequence>MKNLVLLIFIFSIFSTQAKDKKSNLLHCLGKEELSLHNSRRTGPHYLLNQKFINEASSAGEFKLKEKYFKEICITKEFPPSIGLLKNLLIRETEIFKKVFSKSPSFLALYKANYESLVDRAPLILFEFLALIQSQTPYPHCLKENIPQLEQFMSKFQYLQEELEPRELIKNKKLISKIFMKLKYLEAIYEACDKKQKVLIKKVKTKN</sequence>
<dbReference type="AlphaFoldDB" id="A0A1Y5FCP5"/>
<proteinExistence type="predicted"/>
<dbReference type="EMBL" id="MAAO01000002">
    <property type="protein sequence ID" value="OUR99893.1"/>
    <property type="molecule type" value="Genomic_DNA"/>
</dbReference>
<gene>
    <name evidence="1" type="ORF">A9Q84_02365</name>
</gene>
<name>A0A1Y5FCP5_9BACT</name>
<protein>
    <submittedName>
        <fullName evidence="1">Uncharacterized protein</fullName>
    </submittedName>
</protein>